<dbReference type="InterPro" id="IPR016195">
    <property type="entry name" value="Pol/histidinol_Pase-like"/>
</dbReference>
<dbReference type="GO" id="GO:0004534">
    <property type="term" value="F:5'-3' RNA exonuclease activity"/>
    <property type="evidence" value="ECO:0007669"/>
    <property type="project" value="TreeGrafter"/>
</dbReference>
<geneLocation type="plasmid" evidence="3 5">
    <name>18</name>
</geneLocation>
<organism evidence="2 4">
    <name type="scientific">Legionella adelaidensis</name>
    <dbReference type="NCBI Taxonomy" id="45056"/>
    <lineage>
        <taxon>Bacteria</taxon>
        <taxon>Pseudomonadati</taxon>
        <taxon>Pseudomonadota</taxon>
        <taxon>Gammaproteobacteria</taxon>
        <taxon>Legionellales</taxon>
        <taxon>Legionellaceae</taxon>
        <taxon>Legionella</taxon>
    </lineage>
</organism>
<dbReference type="CDD" id="cd07438">
    <property type="entry name" value="PHP_HisPPase_AMP"/>
    <property type="match status" value="1"/>
</dbReference>
<dbReference type="EMBL" id="LR134427">
    <property type="protein sequence ID" value="VEH85553.1"/>
    <property type="molecule type" value="Genomic_DNA"/>
</dbReference>
<evidence type="ECO:0000313" key="3">
    <source>
        <dbReference type="EMBL" id="VEH85553.1"/>
    </source>
</evidence>
<dbReference type="OrthoDB" id="9804333at2"/>
<dbReference type="Gene3D" id="1.10.150.650">
    <property type="match status" value="1"/>
</dbReference>
<dbReference type="STRING" id="45056.Lade_0591"/>
<dbReference type="PANTHER" id="PTHR42924">
    <property type="entry name" value="EXONUCLEASE"/>
    <property type="match status" value="1"/>
</dbReference>
<name>A0A0W0R4E5_9GAMM</name>
<evidence type="ECO:0000313" key="5">
    <source>
        <dbReference type="Proteomes" id="UP000281170"/>
    </source>
</evidence>
<dbReference type="PANTHER" id="PTHR42924:SF3">
    <property type="entry name" value="POLYMERASE_HISTIDINOL PHOSPHATASE N-TERMINAL DOMAIN-CONTAINING PROTEIN"/>
    <property type="match status" value="1"/>
</dbReference>
<dbReference type="Proteomes" id="UP000281170">
    <property type="component" value="Plasmid 18"/>
</dbReference>
<dbReference type="InterPro" id="IPR003141">
    <property type="entry name" value="Pol/His_phosphatase_N"/>
</dbReference>
<dbReference type="GO" id="GO:0035312">
    <property type="term" value="F:5'-3' DNA exonuclease activity"/>
    <property type="evidence" value="ECO:0007669"/>
    <property type="project" value="TreeGrafter"/>
</dbReference>
<keyword evidence="4" id="KW-1185">Reference proteome</keyword>
<dbReference type="AlphaFoldDB" id="A0A0W0R4E5"/>
<sequence>MIDLHCHSHFSDGELHPNDLYLKARQNGVKTLALTDHDTVDGVRLLQKAATDNTIQIISGIEFSTRWKKHDIHIVGLNIDINSAALNTLINRQKESRLQRAIHIAERVEAIGIKDALEKAKAISGHEGIGRPHFAKVFVNEGLARDMQDAFKRYLGRGRKAYVHTPWISIEEAVEGILQAGGAAVLAHPLKYSLTRTKLNELIQAFKMAGGTAIEVISGAMKTDQIKDMCALCNRFNLLASTGSDFHGEKLSPVSLGQQPLLPLNCNPVWQNWNNEKEGSSQREI</sequence>
<dbReference type="SUPFAM" id="SSF89550">
    <property type="entry name" value="PHP domain-like"/>
    <property type="match status" value="1"/>
</dbReference>
<accession>A0A0W0R4E5</accession>
<dbReference type="PATRIC" id="fig|45056.6.peg.611"/>
<evidence type="ECO:0000259" key="1">
    <source>
        <dbReference type="SMART" id="SM00481"/>
    </source>
</evidence>
<gene>
    <name evidence="2" type="ORF">Lade_0591</name>
    <name evidence="3" type="ORF">NCTC12735_01187</name>
</gene>
<evidence type="ECO:0000313" key="2">
    <source>
        <dbReference type="EMBL" id="KTC65933.1"/>
    </source>
</evidence>
<protein>
    <submittedName>
        <fullName evidence="2">TrpH protein</fullName>
    </submittedName>
</protein>
<evidence type="ECO:0000313" key="4">
    <source>
        <dbReference type="Proteomes" id="UP000054859"/>
    </source>
</evidence>
<dbReference type="RefSeq" id="WP_058461654.1">
    <property type="nucleotide sequence ID" value="NZ_CAAAHS010000004.1"/>
</dbReference>
<dbReference type="SMART" id="SM00481">
    <property type="entry name" value="POLIIIAc"/>
    <property type="match status" value="1"/>
</dbReference>
<keyword evidence="3" id="KW-0614">Plasmid</keyword>
<dbReference type="InterPro" id="IPR052018">
    <property type="entry name" value="PHP_domain"/>
</dbReference>
<dbReference type="Pfam" id="PF02811">
    <property type="entry name" value="PHP"/>
    <property type="match status" value="1"/>
</dbReference>
<dbReference type="KEGG" id="ladl:NCTC12735_01187"/>
<reference evidence="3 5" key="2">
    <citation type="submission" date="2018-12" db="EMBL/GenBank/DDBJ databases">
        <authorList>
            <consortium name="Pathogen Informatics"/>
        </authorList>
    </citation>
    <scope>NUCLEOTIDE SEQUENCE [LARGE SCALE GENOMIC DNA]</scope>
    <source>
        <strain evidence="3 5">NCTC12735</strain>
        <plasmid evidence="5">18</plasmid>
    </source>
</reference>
<dbReference type="EMBL" id="LNKA01000001">
    <property type="protein sequence ID" value="KTC65933.1"/>
    <property type="molecule type" value="Genomic_DNA"/>
</dbReference>
<dbReference type="Proteomes" id="UP000054859">
    <property type="component" value="Unassembled WGS sequence"/>
</dbReference>
<reference evidence="2 4" key="1">
    <citation type="submission" date="2015-11" db="EMBL/GenBank/DDBJ databases">
        <title>Identification of large and diverse effector repertoires of 38 Legionella species.</title>
        <authorList>
            <person name="Burstein D."/>
            <person name="Amaro F."/>
            <person name="Zusman T."/>
            <person name="Lifshitz Z."/>
            <person name="Cohen O."/>
            <person name="Gilbert J.A."/>
            <person name="Pupko T."/>
            <person name="Shuman H.A."/>
            <person name="Segal G."/>
        </authorList>
    </citation>
    <scope>NUCLEOTIDE SEQUENCE [LARGE SCALE GENOMIC DNA]</scope>
    <source>
        <strain evidence="2 4">1762-AUS-E</strain>
    </source>
</reference>
<proteinExistence type="predicted"/>
<dbReference type="InterPro" id="IPR004013">
    <property type="entry name" value="PHP_dom"/>
</dbReference>
<dbReference type="Gene3D" id="3.20.20.140">
    <property type="entry name" value="Metal-dependent hydrolases"/>
    <property type="match status" value="1"/>
</dbReference>
<feature type="domain" description="Polymerase/histidinol phosphatase N-terminal" evidence="1">
    <location>
        <begin position="2"/>
        <end position="67"/>
    </location>
</feature>